<feature type="transmembrane region" description="Helical" evidence="6">
    <location>
        <begin position="177"/>
        <end position="199"/>
    </location>
</feature>
<reference evidence="7 8" key="1">
    <citation type="submission" date="2019-03" db="EMBL/GenBank/DDBJ databases">
        <title>Draft genome sequences of novel Actinobacteria.</title>
        <authorList>
            <person name="Sahin N."/>
            <person name="Ay H."/>
            <person name="Saygin H."/>
        </authorList>
    </citation>
    <scope>NUCLEOTIDE SEQUENCE [LARGE SCALE GENOMIC DNA]</scope>
    <source>
        <strain evidence="7 8">5K138</strain>
    </source>
</reference>
<dbReference type="EMBL" id="SMKZ01000043">
    <property type="protein sequence ID" value="TDE01164.1"/>
    <property type="molecule type" value="Genomic_DNA"/>
</dbReference>
<evidence type="ECO:0000256" key="4">
    <source>
        <dbReference type="ARBA" id="ARBA00022989"/>
    </source>
</evidence>
<dbReference type="InterPro" id="IPR001851">
    <property type="entry name" value="ABC_transp_permease"/>
</dbReference>
<keyword evidence="3 6" id="KW-0812">Transmembrane</keyword>
<sequence>MTATATRTSDQDTARRSGLRTVLSKSDAFGGTALVALLIIVTVFAILEPQFLTTSNLLNVGRQAAVLIIVACGMTLVIISANIDLSVGSTVALCAVVGASLSATHGVGGVLTVAGVVALGALIGAVNGALVAWAKINAFIVTLGMMTVVRGAALTYTDGYPISGVQDDARYLGFGTVGRIPVALIVTAVVFAVVAIVLAKSVAGRHVYAVGGNETSSHIAGVAVARTKFFVFVVSGALCGLAAVVLLGRLGAGLPTSAQGLELDAIAAVIIGGASLFGGRGSVFGTFFGALILAVLQNGLNLLGVNSFVIQILSGVIIILAVLLDRLRNRTRK</sequence>
<keyword evidence="5 6" id="KW-0472">Membrane</keyword>
<evidence type="ECO:0000313" key="8">
    <source>
        <dbReference type="Proteomes" id="UP000294739"/>
    </source>
</evidence>
<evidence type="ECO:0000256" key="1">
    <source>
        <dbReference type="ARBA" id="ARBA00004651"/>
    </source>
</evidence>
<comment type="caution">
    <text evidence="7">The sequence shown here is derived from an EMBL/GenBank/DDBJ whole genome shotgun (WGS) entry which is preliminary data.</text>
</comment>
<feature type="transmembrane region" description="Helical" evidence="6">
    <location>
        <begin position="110"/>
        <end position="130"/>
    </location>
</feature>
<dbReference type="GO" id="GO:0005886">
    <property type="term" value="C:plasma membrane"/>
    <property type="evidence" value="ECO:0007669"/>
    <property type="project" value="UniProtKB-SubCell"/>
</dbReference>
<keyword evidence="8" id="KW-1185">Reference proteome</keyword>
<feature type="transmembrane region" description="Helical" evidence="6">
    <location>
        <begin position="302"/>
        <end position="324"/>
    </location>
</feature>
<protein>
    <submittedName>
        <fullName evidence="7">ABC transporter permease</fullName>
    </submittedName>
</protein>
<dbReference type="CDD" id="cd06579">
    <property type="entry name" value="TM_PBP1_transp_AraH_like"/>
    <property type="match status" value="1"/>
</dbReference>
<gene>
    <name evidence="7" type="ORF">E1269_23665</name>
</gene>
<dbReference type="AlphaFoldDB" id="A0A4R5CRU8"/>
<feature type="transmembrane region" description="Helical" evidence="6">
    <location>
        <begin position="136"/>
        <end position="156"/>
    </location>
</feature>
<feature type="transmembrane region" description="Helical" evidence="6">
    <location>
        <begin position="229"/>
        <end position="251"/>
    </location>
</feature>
<feature type="transmembrane region" description="Helical" evidence="6">
    <location>
        <begin position="85"/>
        <end position="103"/>
    </location>
</feature>
<feature type="transmembrane region" description="Helical" evidence="6">
    <location>
        <begin position="28"/>
        <end position="47"/>
    </location>
</feature>
<evidence type="ECO:0000256" key="6">
    <source>
        <dbReference type="SAM" id="Phobius"/>
    </source>
</evidence>
<keyword evidence="4 6" id="KW-1133">Transmembrane helix</keyword>
<dbReference type="OrthoDB" id="9808136at2"/>
<dbReference type="Pfam" id="PF02653">
    <property type="entry name" value="BPD_transp_2"/>
    <property type="match status" value="1"/>
</dbReference>
<dbReference type="Proteomes" id="UP000294739">
    <property type="component" value="Unassembled WGS sequence"/>
</dbReference>
<evidence type="ECO:0000256" key="2">
    <source>
        <dbReference type="ARBA" id="ARBA00022475"/>
    </source>
</evidence>
<keyword evidence="2" id="KW-1003">Cell membrane</keyword>
<dbReference type="PANTHER" id="PTHR32196">
    <property type="entry name" value="ABC TRANSPORTER PERMEASE PROTEIN YPHD-RELATED-RELATED"/>
    <property type="match status" value="1"/>
</dbReference>
<feature type="transmembrane region" description="Helical" evidence="6">
    <location>
        <begin position="263"/>
        <end position="296"/>
    </location>
</feature>
<dbReference type="RefSeq" id="WP_131899201.1">
    <property type="nucleotide sequence ID" value="NZ_SMKZ01000043.1"/>
</dbReference>
<accession>A0A4R5CRU8</accession>
<feature type="transmembrane region" description="Helical" evidence="6">
    <location>
        <begin position="59"/>
        <end position="79"/>
    </location>
</feature>
<dbReference type="PANTHER" id="PTHR32196:SF72">
    <property type="entry name" value="RIBOSE IMPORT PERMEASE PROTEIN RBSC"/>
    <property type="match status" value="1"/>
</dbReference>
<dbReference type="InParanoid" id="A0A4R5CRU8"/>
<comment type="subcellular location">
    <subcellularLocation>
        <location evidence="1">Cell membrane</location>
        <topology evidence="1">Multi-pass membrane protein</topology>
    </subcellularLocation>
</comment>
<evidence type="ECO:0000313" key="7">
    <source>
        <dbReference type="EMBL" id="TDE01164.1"/>
    </source>
</evidence>
<proteinExistence type="predicted"/>
<organism evidence="7 8">
    <name type="scientific">Jiangella asiatica</name>
    <dbReference type="NCBI Taxonomy" id="2530372"/>
    <lineage>
        <taxon>Bacteria</taxon>
        <taxon>Bacillati</taxon>
        <taxon>Actinomycetota</taxon>
        <taxon>Actinomycetes</taxon>
        <taxon>Jiangellales</taxon>
        <taxon>Jiangellaceae</taxon>
        <taxon>Jiangella</taxon>
    </lineage>
</organism>
<evidence type="ECO:0000256" key="5">
    <source>
        <dbReference type="ARBA" id="ARBA00023136"/>
    </source>
</evidence>
<evidence type="ECO:0000256" key="3">
    <source>
        <dbReference type="ARBA" id="ARBA00022692"/>
    </source>
</evidence>
<dbReference type="GO" id="GO:0022857">
    <property type="term" value="F:transmembrane transporter activity"/>
    <property type="evidence" value="ECO:0007669"/>
    <property type="project" value="InterPro"/>
</dbReference>
<name>A0A4R5CRU8_9ACTN</name>